<evidence type="ECO:0000256" key="1">
    <source>
        <dbReference type="SAM" id="Phobius"/>
    </source>
</evidence>
<accession>A0A1Q2M3W7</accession>
<dbReference type="STRING" id="260552.Mag101_07070"/>
<dbReference type="AlphaFoldDB" id="A0A1Q2M3W7"/>
<gene>
    <name evidence="2" type="ORF">Mag101_07070</name>
</gene>
<evidence type="ECO:0000313" key="2">
    <source>
        <dbReference type="EMBL" id="AQQ67424.1"/>
    </source>
</evidence>
<feature type="transmembrane region" description="Helical" evidence="1">
    <location>
        <begin position="122"/>
        <end position="143"/>
    </location>
</feature>
<proteinExistence type="predicted"/>
<dbReference type="OrthoDB" id="8635607at2"/>
<dbReference type="RefSeq" id="WP_077402711.1">
    <property type="nucleotide sequence ID" value="NZ_CP019650.1"/>
</dbReference>
<dbReference type="InterPro" id="IPR010331">
    <property type="entry name" value="ExoD"/>
</dbReference>
<dbReference type="Proteomes" id="UP000188219">
    <property type="component" value="Chromosome"/>
</dbReference>
<protein>
    <submittedName>
        <fullName evidence="2">Exopolysaccharide biosynthesis protein</fullName>
    </submittedName>
</protein>
<evidence type="ECO:0000313" key="3">
    <source>
        <dbReference type="Proteomes" id="UP000188219"/>
    </source>
</evidence>
<dbReference type="KEGG" id="maga:Mag101_07070"/>
<keyword evidence="1" id="KW-0812">Transmembrane</keyword>
<dbReference type="Pfam" id="PF06055">
    <property type="entry name" value="ExoD"/>
    <property type="match status" value="1"/>
</dbReference>
<dbReference type="PANTHER" id="PTHR41795:SF1">
    <property type="entry name" value="EXOPOLYSACCHARIDE SYNTHESIS PROTEIN"/>
    <property type="match status" value="1"/>
</dbReference>
<dbReference type="PANTHER" id="PTHR41795">
    <property type="entry name" value="EXOPOLYSACCHARIDE SYNTHESIS PROTEIN"/>
    <property type="match status" value="1"/>
</dbReference>
<keyword evidence="3" id="KW-1185">Reference proteome</keyword>
<organism evidence="2 3">
    <name type="scientific">Microbulbifer agarilyticus</name>
    <dbReference type="NCBI Taxonomy" id="260552"/>
    <lineage>
        <taxon>Bacteria</taxon>
        <taxon>Pseudomonadati</taxon>
        <taxon>Pseudomonadota</taxon>
        <taxon>Gammaproteobacteria</taxon>
        <taxon>Cellvibrionales</taxon>
        <taxon>Microbulbiferaceae</taxon>
        <taxon>Microbulbifer</taxon>
    </lineage>
</organism>
<dbReference type="PIRSF" id="PIRSF033239">
    <property type="entry name" value="ExoD"/>
    <property type="match status" value="1"/>
</dbReference>
<dbReference type="EMBL" id="CP019650">
    <property type="protein sequence ID" value="AQQ67424.1"/>
    <property type="molecule type" value="Genomic_DNA"/>
</dbReference>
<feature type="transmembrane region" description="Helical" evidence="1">
    <location>
        <begin position="176"/>
        <end position="193"/>
    </location>
</feature>
<keyword evidence="1" id="KW-1133">Transmembrane helix</keyword>
<feature type="transmembrane region" description="Helical" evidence="1">
    <location>
        <begin position="149"/>
        <end position="169"/>
    </location>
</feature>
<reference evidence="2" key="1">
    <citation type="submission" date="2017-02" db="EMBL/GenBank/DDBJ databases">
        <title>Genome of Microbulbifer agarilyticus GP101.</title>
        <authorList>
            <person name="Jung J."/>
            <person name="Bae S.S."/>
            <person name="Baek K."/>
        </authorList>
    </citation>
    <scope>NUCLEOTIDE SEQUENCE [LARGE SCALE GENOMIC DNA]</scope>
    <source>
        <strain evidence="2">GP101</strain>
    </source>
</reference>
<name>A0A1Q2M3W7_9GAMM</name>
<keyword evidence="1" id="KW-0472">Membrane</keyword>
<sequence>MPEEIQNLSQLLQKLESLTASDERITLGRVLKALGERSFAPVLLLIGLILLSPLSGIPGLPTLMGILLLLVSIQMVMLRHHLWLPKWLLARSIPKKPLIRSLHWFAKPAAHLDHWLRPRLGVMVYQAGSVATAGICIPIALLLPVMEVIPFSASLAGLALITFGLALVARDGALELIAFVLTGAALALIPYYFF</sequence>